<feature type="compositionally biased region" description="Basic and acidic residues" evidence="7">
    <location>
        <begin position="1"/>
        <end position="13"/>
    </location>
</feature>
<comment type="caution">
    <text evidence="10">The sequence shown here is derived from an EMBL/GenBank/DDBJ whole genome shotgun (WGS) entry which is preliminary data.</text>
</comment>
<feature type="region of interest" description="Disordered" evidence="7">
    <location>
        <begin position="1"/>
        <end position="22"/>
    </location>
</feature>
<feature type="transmembrane region" description="Helical" evidence="8">
    <location>
        <begin position="70"/>
        <end position="95"/>
    </location>
</feature>
<dbReference type="PANTHER" id="PTHR24186">
    <property type="entry name" value="PROTEIN PHOSPHATASE 1 REGULATORY SUBUNIT"/>
    <property type="match status" value="1"/>
</dbReference>
<dbReference type="GO" id="GO:0005886">
    <property type="term" value="C:plasma membrane"/>
    <property type="evidence" value="ECO:0007669"/>
    <property type="project" value="TreeGrafter"/>
</dbReference>
<sequence>KENKEEQSNDDKMRMKKGKRREKLENMSQNHMVVVTLIATVAFAAGFTLPGGYRSDGPEEGMATLAKKSAFIAFMVSNSLAMLLSLYALFIHFWTRFQTAMQNKYELISVAVPTLACTFFAILAMAVSFVTGTYTVISCFPGLAIPLCIVSCSFFVFAFNFLYRSYKWLDEEDRILFLQFAITRVTCAFFFSD</sequence>
<dbReference type="PANTHER" id="PTHR24186:SF50">
    <property type="entry name" value="ANKYRIN REPEAT-CONTAINING PROTEIN ITN1-LIKE ISOFORM X1"/>
    <property type="match status" value="1"/>
</dbReference>
<dbReference type="AlphaFoldDB" id="A0AA41VN23"/>
<keyword evidence="5" id="KW-0040">ANK repeat</keyword>
<name>A0AA41VN23_PAPNU</name>
<evidence type="ECO:0000256" key="7">
    <source>
        <dbReference type="SAM" id="MobiDB-lite"/>
    </source>
</evidence>
<evidence type="ECO:0000256" key="5">
    <source>
        <dbReference type="ARBA" id="ARBA00023043"/>
    </source>
</evidence>
<evidence type="ECO:0000256" key="6">
    <source>
        <dbReference type="ARBA" id="ARBA00023136"/>
    </source>
</evidence>
<protein>
    <recommendedName>
        <fullName evidence="9">PGG domain-containing protein</fullName>
    </recommendedName>
</protein>
<keyword evidence="4 8" id="KW-1133">Transmembrane helix</keyword>
<accession>A0AA41VN23</accession>
<evidence type="ECO:0000313" key="10">
    <source>
        <dbReference type="EMBL" id="MCL7044164.1"/>
    </source>
</evidence>
<keyword evidence="6 8" id="KW-0472">Membrane</keyword>
<organism evidence="10 11">
    <name type="scientific">Papaver nudicaule</name>
    <name type="common">Iceland poppy</name>
    <dbReference type="NCBI Taxonomy" id="74823"/>
    <lineage>
        <taxon>Eukaryota</taxon>
        <taxon>Viridiplantae</taxon>
        <taxon>Streptophyta</taxon>
        <taxon>Embryophyta</taxon>
        <taxon>Tracheophyta</taxon>
        <taxon>Spermatophyta</taxon>
        <taxon>Magnoliopsida</taxon>
        <taxon>Ranunculales</taxon>
        <taxon>Papaveraceae</taxon>
        <taxon>Papaveroideae</taxon>
        <taxon>Papaver</taxon>
    </lineage>
</organism>
<dbReference type="InterPro" id="IPR026961">
    <property type="entry name" value="PGG_dom"/>
</dbReference>
<feature type="transmembrane region" description="Helical" evidence="8">
    <location>
        <begin position="143"/>
        <end position="163"/>
    </location>
</feature>
<keyword evidence="3" id="KW-0677">Repeat</keyword>
<evidence type="ECO:0000256" key="4">
    <source>
        <dbReference type="ARBA" id="ARBA00022989"/>
    </source>
</evidence>
<dbReference type="Pfam" id="PF13962">
    <property type="entry name" value="PGG"/>
    <property type="match status" value="1"/>
</dbReference>
<feature type="transmembrane region" description="Helical" evidence="8">
    <location>
        <begin position="175"/>
        <end position="192"/>
    </location>
</feature>
<feature type="transmembrane region" description="Helical" evidence="8">
    <location>
        <begin position="30"/>
        <end position="50"/>
    </location>
</feature>
<evidence type="ECO:0000256" key="1">
    <source>
        <dbReference type="ARBA" id="ARBA00004141"/>
    </source>
</evidence>
<feature type="domain" description="PGG" evidence="9">
    <location>
        <begin position="22"/>
        <end position="136"/>
    </location>
</feature>
<feature type="transmembrane region" description="Helical" evidence="8">
    <location>
        <begin position="107"/>
        <end position="131"/>
    </location>
</feature>
<dbReference type="Proteomes" id="UP001177140">
    <property type="component" value="Unassembled WGS sequence"/>
</dbReference>
<evidence type="ECO:0000259" key="9">
    <source>
        <dbReference type="Pfam" id="PF13962"/>
    </source>
</evidence>
<evidence type="ECO:0000313" key="11">
    <source>
        <dbReference type="Proteomes" id="UP001177140"/>
    </source>
</evidence>
<keyword evidence="11" id="KW-1185">Reference proteome</keyword>
<comment type="subcellular location">
    <subcellularLocation>
        <location evidence="1">Membrane</location>
        <topology evidence="1">Multi-pass membrane protein</topology>
    </subcellularLocation>
</comment>
<keyword evidence="2 8" id="KW-0812">Transmembrane</keyword>
<evidence type="ECO:0000256" key="8">
    <source>
        <dbReference type="SAM" id="Phobius"/>
    </source>
</evidence>
<proteinExistence type="predicted"/>
<evidence type="ECO:0000256" key="3">
    <source>
        <dbReference type="ARBA" id="ARBA00022737"/>
    </source>
</evidence>
<gene>
    <name evidence="10" type="ORF">MKW94_030537</name>
</gene>
<evidence type="ECO:0000256" key="2">
    <source>
        <dbReference type="ARBA" id="ARBA00022692"/>
    </source>
</evidence>
<reference evidence="10" key="1">
    <citation type="submission" date="2022-03" db="EMBL/GenBank/DDBJ databases">
        <title>A functionally conserved STORR gene fusion in Papaver species that diverged 16.8 million years ago.</title>
        <authorList>
            <person name="Catania T."/>
        </authorList>
    </citation>
    <scope>NUCLEOTIDE SEQUENCE</scope>
    <source>
        <strain evidence="10">S-191538</strain>
    </source>
</reference>
<feature type="non-terminal residue" evidence="10">
    <location>
        <position position="1"/>
    </location>
</feature>
<dbReference type="EMBL" id="JAJJMA010254951">
    <property type="protein sequence ID" value="MCL7044164.1"/>
    <property type="molecule type" value="Genomic_DNA"/>
</dbReference>